<sequence>MGLVGESKGISDYKHIVLLSQKTPSVTTNVDCRWGDKITVDIERLDDEKGPSWLYIYDPFGREWETLEIREGNREICRSFKIPSDGNYKMSLTTNRNAHGSTIVYTIFRQPKRGNMYMRPIDIKFPGSADLR</sequence>
<dbReference type="Proteomes" id="UP000320766">
    <property type="component" value="Unassembled WGS sequence"/>
</dbReference>
<evidence type="ECO:0000313" key="2">
    <source>
        <dbReference type="Proteomes" id="UP000320766"/>
    </source>
</evidence>
<comment type="caution">
    <text evidence="1">The sequence shown here is derived from an EMBL/GenBank/DDBJ whole genome shotgun (WGS) entry which is preliminary data.</text>
</comment>
<reference evidence="1 2" key="1">
    <citation type="journal article" date="2019" name="Nat. Microbiol.">
        <title>Wide diversity of methane and short-chain alkane metabolisms in uncultured archaea.</title>
        <authorList>
            <person name="Borrel G."/>
            <person name="Adam P.S."/>
            <person name="McKay L.J."/>
            <person name="Chen L.X."/>
            <person name="Sierra-Garcia I.N."/>
            <person name="Sieber C.M."/>
            <person name="Letourneur Q."/>
            <person name="Ghozlane A."/>
            <person name="Andersen G.L."/>
            <person name="Li W.J."/>
            <person name="Hallam S.J."/>
            <person name="Muyzer G."/>
            <person name="de Oliveira V.M."/>
            <person name="Inskeep W.P."/>
            <person name="Banfield J.F."/>
            <person name="Gribaldo S."/>
        </authorList>
    </citation>
    <scope>NUCLEOTIDE SEQUENCE [LARGE SCALE GENOMIC DNA]</scope>
    <source>
        <strain evidence="1">NM1b</strain>
    </source>
</reference>
<evidence type="ECO:0000313" key="1">
    <source>
        <dbReference type="EMBL" id="RZN71527.1"/>
    </source>
</evidence>
<organism evidence="1 2">
    <name type="scientific">Candidatus Methanolliviera hydrocarbonicum</name>
    <dbReference type="NCBI Taxonomy" id="2491085"/>
    <lineage>
        <taxon>Archaea</taxon>
        <taxon>Methanobacteriati</taxon>
        <taxon>Methanobacteriota</taxon>
        <taxon>Candidatus Methanoliparia</taxon>
        <taxon>Candidatus Methanoliparales</taxon>
        <taxon>Candidatus Methanollivieraceae</taxon>
        <taxon>Candidatus Methanolliviera</taxon>
    </lineage>
</organism>
<accession>A0A520KXX0</accession>
<dbReference type="AlphaFoldDB" id="A0A520KXX0"/>
<proteinExistence type="predicted"/>
<dbReference type="EMBL" id="RXIL01000039">
    <property type="protein sequence ID" value="RZN71527.1"/>
    <property type="molecule type" value="Genomic_DNA"/>
</dbReference>
<protein>
    <submittedName>
        <fullName evidence="1">Uncharacterized protein</fullName>
    </submittedName>
</protein>
<gene>
    <name evidence="1" type="ORF">EF807_02270</name>
</gene>
<name>A0A520KXX0_9EURY</name>